<accession>A0A8H4F589</accession>
<dbReference type="PANTHER" id="PTHR14387:SF0">
    <property type="entry name" value="DUF2428 DOMAIN-CONTAINING PROTEIN"/>
    <property type="match status" value="1"/>
</dbReference>
<feature type="region of interest" description="Disordered" evidence="3">
    <location>
        <begin position="1486"/>
        <end position="1520"/>
    </location>
</feature>
<keyword evidence="5" id="KW-0675">Receptor</keyword>
<feature type="compositionally biased region" description="Acidic residues" evidence="3">
    <location>
        <begin position="101"/>
        <end position="110"/>
    </location>
</feature>
<dbReference type="GO" id="GO:0030488">
    <property type="term" value="P:tRNA methylation"/>
    <property type="evidence" value="ECO:0007669"/>
    <property type="project" value="TreeGrafter"/>
</dbReference>
<dbReference type="CDD" id="cd13180">
    <property type="entry name" value="RanBD_RanBP3"/>
    <property type="match status" value="1"/>
</dbReference>
<protein>
    <submittedName>
        <fullName evidence="5">Putative death-receptor fusion protein-domain-containing protein</fullName>
    </submittedName>
</protein>
<dbReference type="InterPro" id="IPR000156">
    <property type="entry name" value="Ran_bind_dom"/>
</dbReference>
<feature type="region of interest" description="Disordered" evidence="3">
    <location>
        <begin position="1"/>
        <end position="223"/>
    </location>
</feature>
<dbReference type="Proteomes" id="UP000469890">
    <property type="component" value="Unassembled WGS sequence"/>
</dbReference>
<dbReference type="InterPro" id="IPR019442">
    <property type="entry name" value="THADA/TRM732_DUF2428"/>
</dbReference>
<dbReference type="GO" id="GO:0005829">
    <property type="term" value="C:cytosol"/>
    <property type="evidence" value="ECO:0007669"/>
    <property type="project" value="TreeGrafter"/>
</dbReference>
<comment type="similarity">
    <text evidence="1">Belongs to the THADA family.</text>
</comment>
<dbReference type="EMBL" id="JAAECE010000002">
    <property type="protein sequence ID" value="KAF1805325.1"/>
    <property type="molecule type" value="Genomic_DNA"/>
</dbReference>
<dbReference type="Pfam" id="PF25151">
    <property type="entry name" value="TPR_Trm732_C"/>
    <property type="match status" value="1"/>
</dbReference>
<keyword evidence="2" id="KW-0819">tRNA processing</keyword>
<feature type="domain" description="RanBD1" evidence="4">
    <location>
        <begin position="301"/>
        <end position="442"/>
    </location>
</feature>
<feature type="compositionally biased region" description="Polar residues" evidence="3">
    <location>
        <begin position="184"/>
        <end position="195"/>
    </location>
</feature>
<dbReference type="InterPro" id="IPR056843">
    <property type="entry name" value="THADA-like_TPR"/>
</dbReference>
<gene>
    <name evidence="5" type="ORF">FB192DRAFT_1320720</name>
</gene>
<evidence type="ECO:0000256" key="1">
    <source>
        <dbReference type="ARBA" id="ARBA00010409"/>
    </source>
</evidence>
<feature type="compositionally biased region" description="Polar residues" evidence="3">
    <location>
        <begin position="85"/>
        <end position="100"/>
    </location>
</feature>
<evidence type="ECO:0000256" key="2">
    <source>
        <dbReference type="ARBA" id="ARBA00022694"/>
    </source>
</evidence>
<name>A0A8H4F589_MUCCL</name>
<evidence type="ECO:0000259" key="4">
    <source>
        <dbReference type="PROSITE" id="PS50196"/>
    </source>
</evidence>
<dbReference type="Pfam" id="PF00638">
    <property type="entry name" value="Ran_BP1"/>
    <property type="match status" value="1"/>
</dbReference>
<dbReference type="PANTHER" id="PTHR14387">
    <property type="entry name" value="THADA/DEATH RECEPTOR INTERACTING PROTEIN"/>
    <property type="match status" value="1"/>
</dbReference>
<dbReference type="InterPro" id="IPR051954">
    <property type="entry name" value="tRNA_methyltransferase_THADA"/>
</dbReference>
<evidence type="ECO:0000313" key="5">
    <source>
        <dbReference type="EMBL" id="KAF1805325.1"/>
    </source>
</evidence>
<feature type="compositionally biased region" description="Polar residues" evidence="3">
    <location>
        <begin position="264"/>
        <end position="290"/>
    </location>
</feature>
<dbReference type="SUPFAM" id="SSF50729">
    <property type="entry name" value="PH domain-like"/>
    <property type="match status" value="1"/>
</dbReference>
<feature type="compositionally biased region" description="Acidic residues" evidence="3">
    <location>
        <begin position="133"/>
        <end position="150"/>
    </location>
</feature>
<feature type="region of interest" description="Disordered" evidence="3">
    <location>
        <begin position="263"/>
        <end position="290"/>
    </location>
</feature>
<proteinExistence type="inferred from homology"/>
<dbReference type="SUPFAM" id="SSF48371">
    <property type="entry name" value="ARM repeat"/>
    <property type="match status" value="1"/>
</dbReference>
<dbReference type="Pfam" id="PF25150">
    <property type="entry name" value="TPR_Trm732"/>
    <property type="match status" value="1"/>
</dbReference>
<dbReference type="SMART" id="SM00160">
    <property type="entry name" value="RanBD"/>
    <property type="match status" value="1"/>
</dbReference>
<sequence length="2450" mass="274075">MSSPPDSITDIDEIALNKKRGRAQSVEPVPLQEIDSEHHASEDTSSSTVSAPKKTKRDDEDASTHSNNTTTVNTIRKNMKDMTTTDKNLTESASTATSISQDDEEINDEPMAEHDNSLANKFAGNNKKQNGTGDDDEDWGEFAQDDDEEEDTKKDHTATTKVEEKPKYTFGASSGFGTKGWAATHQTIPTPSKQPTFGGFGSSASSVSSGGASGSGGFGGFKSSVLAENKDATAAPSFGSFAKATASPFATAAAAAAVEFVPKDNNNSTNNHQDQSNDNSGESDQEQATSAPATFGEGAKVKVPGVVQQAQVTTGEEDEDTIYQTKAKLLVLDAASGNWKERGVGTFRINMKEEETKKVLQTRLVMRTDSVYRVILNLLLFQGMKVFIMQDKFVRFAGFETSHKEDGTPETKLISFALKLSNPSVAKEVFTTAMEKSRKGMKPVKLPAPLFVSWQAIVSEYVHQHVNEELIPVVVSLQKLISAEDASYDKQAACIKESVKLMQKNVAYAARLQPHEILQIKFIVEPVASLGYFAACENLSRRTFIPLIEAAYKCTSGTDVKLKDYYMQYTSNVHSEPSFEGKPLSQKALAIYATLKFPLGHDLIVDTYRHTLQFLVKGLQHAQHELTHNKNNSNADQLMNDIQFTVKTLLVLLSRQLEVAPRMFEKVESKTIDHTKDQDVILLGDITQTLLDICMDTTTLIKECNQTAGMAIAAVMNLANDVEFARDWVLGWFFTTDSNAIVDHIADSLGVPRPRDALVGSEGWRSRDAPMVFALRGLVSSLRKDIVMLECPKDTTLVPYIADCPAKNLHEIIFYSINLFCARADIDSACKVIAFESMATWLQQTKEIMEKCTENDTQLMDAVSGPIQPKNINMLIQYVWDHWDDPIDSIQHKVRTIFELSIATLEIKTRFYQQQDQYQQCVHALLKNLLAMDWHRKVKYSLLNMLVEKVHTDAFLQAEPRLMEKCLFAMDSLILCPQITFFILAFLYRRVQDTIPGCEKFKGHNGKIQDTQDTAAQQAVRQWIELWVLPLLQCLTAPSELLRKNASGFLLQPLFKISAQSFWYMIRILEDLENPLWKDGQLDPARRLNAFIAVLKSGRGLDIVDGTAYTQQANTQQNQISVDTLKLAIYHSDAQVRMDVLGLLCESRKATAQVTSTELDMLQLFIPLNMNSTAPEFRQQMCAHLSKILLRLRGNLYSQYRNYKSLLAYADKCTEDSKRENALLDAQEILVAIDQAKTFLYWLCDHVAESLYPGASYQRVATALRILSITIKIFGVTELPPIEGFTDQQPDFPFTMPIANPRLAKILVDVFMNPYDFNRVQAFEILCQFPSPLPGIEAKSDVQDLLWWGLNNVVSTRAGESDSGAMVFRLIFTKYVMGLGFDLSPEQNAATVASTSKASSLSDAPIVFTERLLDLLEKQVNVAKSNLLLASQQHPMHGTLLALQYVFQEIDYKSATIKNSFAQWTKTHARAIELIHMTCHTVMPVLSDASPEGNVPTDYREDEDEEEEDEEVDNGDESGPKHQVILSCCWRAVKEASSLLQVIIAKAPASAEASHDTILTHQDLVKSGQLFHHLLTSIRHRGAFSAVYPAYVALNTRLLTSRDPFIAQLPAEWLQENLDSLTSSNISITRRSAGLPLCILAIVSSEPSVKKELLSKAITYLMQLAGQEPPIDADQRIDLPQVHAYNIMRTIFMDSKLGTHVLEYASEGFSLAINGFSSHSWAIRNCSVMLFSTLLQRTFGTKKTRDEHSNVNTLTGREFFVRFPALHPYLLKELGVAVDQLLQNALAASVHPGLYPILTLLSRMQPSNTAEDATDGETVLTPFIPLVMPCAASAIYKTREMAARALVPLVLDVVPTIKQLLCISNTTTQNEIHGRLLQVQFLLRGHFYSANYAHEASVQFIREMPSMVMVWLDLLREKRFCNMNSALLLTIVSEFFFDTKWIVQQTSGSDKNASKELMELADEYFAGLRSHAKDYCVSTINSDEISGIGAYLMREGMATIIVNSTLDGNTSNVKVDDLLFLLQDHDYEVRLLVLQKLLNYYSVHTVDKNQSGISQLQSILVQRTFAGEDSLNCYVLTAKLLMALNSKEPYPTSSSSKLPFTLEAYWNQLVVHFSEKRALSVTESVLPLLGALLAQILRQTSPSNWVQQCLVTWSGYIEKYSQKDITLPLREAVVKSLGFTSTQVFMSEFDPSVEDARVTAALAITQLLQDDDVDVRDDTATIVSHALRLKAPVHHERALELVHRHLITRFKNSDLLETTLSASLVGQHALKTVWENELSQSKALFAKENPNIYKEDLIDLQWANVDLDVIHLARECAVKNLDSFKKRCQQLNEFSHLLRQMSRTLMQQGPYGITSRSNIFLAAYSTIESLHLDLETLDKTGVVSEDLIQSIQDVSESLYELKESWVHPVLWNLLRGDDGLYVKTKHFIKYHARTVVYNSMFLLAPDSRKL</sequence>
<feature type="compositionally biased region" description="Gly residues" evidence="3">
    <location>
        <begin position="211"/>
        <end position="220"/>
    </location>
</feature>
<dbReference type="InterPro" id="IPR016024">
    <property type="entry name" value="ARM-type_fold"/>
</dbReference>
<dbReference type="Gene3D" id="2.30.29.30">
    <property type="entry name" value="Pleckstrin-homology domain (PH domain)/Phosphotyrosine-binding domain (PTB)"/>
    <property type="match status" value="1"/>
</dbReference>
<comment type="caution">
    <text evidence="5">The sequence shown here is derived from an EMBL/GenBank/DDBJ whole genome shotgun (WGS) entry which is preliminary data.</text>
</comment>
<dbReference type="InterPro" id="IPR011993">
    <property type="entry name" value="PH-like_dom_sf"/>
</dbReference>
<evidence type="ECO:0000256" key="3">
    <source>
        <dbReference type="SAM" id="MobiDB-lite"/>
    </source>
</evidence>
<dbReference type="PROSITE" id="PS50196">
    <property type="entry name" value="RANBD1"/>
    <property type="match status" value="1"/>
</dbReference>
<feature type="compositionally biased region" description="Acidic residues" evidence="3">
    <location>
        <begin position="1500"/>
        <end position="1516"/>
    </location>
</feature>
<reference evidence="5 6" key="1">
    <citation type="submission" date="2019-09" db="EMBL/GenBank/DDBJ databases">
        <authorList>
            <consortium name="DOE Joint Genome Institute"/>
            <person name="Mondo S.J."/>
            <person name="Navarro-Mendoza M.I."/>
            <person name="Perez-Arques C."/>
            <person name="Panchal S."/>
            <person name="Nicolas F.E."/>
            <person name="Ganguly P."/>
            <person name="Pangilinan J."/>
            <person name="Grigoriev I."/>
            <person name="Heitman J."/>
            <person name="Sanya K."/>
            <person name="Garre V."/>
        </authorList>
    </citation>
    <scope>NUCLEOTIDE SEQUENCE [LARGE SCALE GENOMIC DNA]</scope>
    <source>
        <strain evidence="5 6">MU402</strain>
    </source>
</reference>
<dbReference type="Pfam" id="PF10350">
    <property type="entry name" value="DUF2428"/>
    <property type="match status" value="1"/>
</dbReference>
<evidence type="ECO:0000313" key="6">
    <source>
        <dbReference type="Proteomes" id="UP000469890"/>
    </source>
</evidence>
<feature type="compositionally biased region" description="Basic and acidic residues" evidence="3">
    <location>
        <begin position="151"/>
        <end position="167"/>
    </location>
</feature>
<organism evidence="5 6">
    <name type="scientific">Mucor circinelloides f. lusitanicus</name>
    <name type="common">Mucor racemosus var. lusitanicus</name>
    <dbReference type="NCBI Taxonomy" id="29924"/>
    <lineage>
        <taxon>Eukaryota</taxon>
        <taxon>Fungi</taxon>
        <taxon>Fungi incertae sedis</taxon>
        <taxon>Mucoromycota</taxon>
        <taxon>Mucoromycotina</taxon>
        <taxon>Mucoromycetes</taxon>
        <taxon>Mucorales</taxon>
        <taxon>Mucorineae</taxon>
        <taxon>Mucoraceae</taxon>
        <taxon>Mucor</taxon>
    </lineage>
</organism>
<dbReference type="InterPro" id="IPR056842">
    <property type="entry name" value="THADA-like_TPR_C"/>
</dbReference>